<reference evidence="1 2" key="1">
    <citation type="submission" date="2014-06" db="EMBL/GenBank/DDBJ databases">
        <title>Evolutionary Origins and Diversification of the Mycorrhizal Mutualists.</title>
        <authorList>
            <consortium name="DOE Joint Genome Institute"/>
            <consortium name="Mycorrhizal Genomics Consortium"/>
            <person name="Kohler A."/>
            <person name="Kuo A."/>
            <person name="Nagy L.G."/>
            <person name="Floudas D."/>
            <person name="Copeland A."/>
            <person name="Barry K.W."/>
            <person name="Cichocki N."/>
            <person name="Veneault-Fourrey C."/>
            <person name="LaButti K."/>
            <person name="Lindquist E.A."/>
            <person name="Lipzen A."/>
            <person name="Lundell T."/>
            <person name="Morin E."/>
            <person name="Murat C."/>
            <person name="Riley R."/>
            <person name="Ohm R."/>
            <person name="Sun H."/>
            <person name="Tunlid A."/>
            <person name="Henrissat B."/>
            <person name="Grigoriev I.V."/>
            <person name="Hibbett D.S."/>
            <person name="Martin F."/>
        </authorList>
    </citation>
    <scope>NUCLEOTIDE SEQUENCE [LARGE SCALE GENOMIC DNA]</scope>
    <source>
        <strain evidence="1 2">SS14</strain>
    </source>
</reference>
<dbReference type="Proteomes" id="UP000054279">
    <property type="component" value="Unassembled WGS sequence"/>
</dbReference>
<dbReference type="OrthoDB" id="3060075at2759"/>
<accession>A0A0C9VMM6</accession>
<dbReference type="AlphaFoldDB" id="A0A0C9VMM6"/>
<sequence length="107" mass="11944">MATFLGPFVKGYAFSDEKLASKFKFDPSDKGRANTCVDAILETALPDDAYVSVTPACLNGTEEIVAVIVLDDDFNKERLQKKPLPRLHPSIERIMEVLDGQDVWEKL</sequence>
<proteinExistence type="predicted"/>
<dbReference type="EMBL" id="KN837154">
    <property type="protein sequence ID" value="KIJ39210.1"/>
    <property type="molecule type" value="Genomic_DNA"/>
</dbReference>
<evidence type="ECO:0000313" key="1">
    <source>
        <dbReference type="EMBL" id="KIJ39210.1"/>
    </source>
</evidence>
<evidence type="ECO:0000313" key="2">
    <source>
        <dbReference type="Proteomes" id="UP000054279"/>
    </source>
</evidence>
<protein>
    <submittedName>
        <fullName evidence="1">Uncharacterized protein</fullName>
    </submittedName>
</protein>
<dbReference type="HOGENOM" id="CLU_152113_1_0_1"/>
<keyword evidence="2" id="KW-1185">Reference proteome</keyword>
<name>A0A0C9VMM6_SPHS4</name>
<organism evidence="1 2">
    <name type="scientific">Sphaerobolus stellatus (strain SS14)</name>
    <dbReference type="NCBI Taxonomy" id="990650"/>
    <lineage>
        <taxon>Eukaryota</taxon>
        <taxon>Fungi</taxon>
        <taxon>Dikarya</taxon>
        <taxon>Basidiomycota</taxon>
        <taxon>Agaricomycotina</taxon>
        <taxon>Agaricomycetes</taxon>
        <taxon>Phallomycetidae</taxon>
        <taxon>Geastrales</taxon>
        <taxon>Sphaerobolaceae</taxon>
        <taxon>Sphaerobolus</taxon>
    </lineage>
</organism>
<gene>
    <name evidence="1" type="ORF">M422DRAFT_32845</name>
</gene>